<evidence type="ECO:0000313" key="6">
    <source>
        <dbReference type="EMBL" id="EKW98569.1"/>
    </source>
</evidence>
<reference evidence="6 7" key="1">
    <citation type="journal article" date="2013" name="Genome Announc.">
        <title>Genome Sequence of Lactobacillus saerimneri 30a (Formerly Lactobacillus sp. Strain 30a), a Reference Lactic Acid Bacterium Strain Producing Biogenic Amines.</title>
        <authorList>
            <person name="Romano A."/>
            <person name="Trip H."/>
            <person name="Campbell-Sills H."/>
            <person name="Bouchez O."/>
            <person name="Sherman D."/>
            <person name="Lolkema J.S."/>
            <person name="Lucas P.M."/>
        </authorList>
    </citation>
    <scope>NUCLEOTIDE SEQUENCE [LARGE SCALE GENOMIC DNA]</scope>
    <source>
        <strain evidence="6 7">30a</strain>
    </source>
</reference>
<feature type="domain" description="CRISPR-associated protein Cas6 C-terminal" evidence="5">
    <location>
        <begin position="125"/>
        <end position="240"/>
    </location>
</feature>
<evidence type="ECO:0000259" key="5">
    <source>
        <dbReference type="Pfam" id="PF10040"/>
    </source>
</evidence>
<protein>
    <submittedName>
        <fullName evidence="6">CRISPR-associated RAMP superfamily protein</fullName>
    </submittedName>
</protein>
<organism evidence="6 7">
    <name type="scientific">Ligilactobacillus saerimneri 30a</name>
    <dbReference type="NCBI Taxonomy" id="1227363"/>
    <lineage>
        <taxon>Bacteria</taxon>
        <taxon>Bacillati</taxon>
        <taxon>Bacillota</taxon>
        <taxon>Bacilli</taxon>
        <taxon>Lactobacillales</taxon>
        <taxon>Lactobacillaceae</taxon>
        <taxon>Ligilactobacillus</taxon>
    </lineage>
</organism>
<dbReference type="GO" id="GO:0004519">
    <property type="term" value="F:endonuclease activity"/>
    <property type="evidence" value="ECO:0007669"/>
    <property type="project" value="UniProtKB-KW"/>
</dbReference>
<dbReference type="Proteomes" id="UP000011912">
    <property type="component" value="Unassembled WGS sequence"/>
</dbReference>
<accession>M5J7A6</accession>
<dbReference type="InterPro" id="IPR019267">
    <property type="entry name" value="CRISPR-assoc_Cas6_C"/>
</dbReference>
<comment type="caution">
    <text evidence="6">The sequence shown here is derived from an EMBL/GenBank/DDBJ whole genome shotgun (WGS) entry which is preliminary data.</text>
</comment>
<evidence type="ECO:0000256" key="3">
    <source>
        <dbReference type="ARBA" id="ARBA00022801"/>
    </source>
</evidence>
<dbReference type="STRING" id="1227363.D271_06155"/>
<dbReference type="Pfam" id="PF10040">
    <property type="entry name" value="CRISPR_Cas6"/>
    <property type="match status" value="1"/>
</dbReference>
<dbReference type="PATRIC" id="fig|1227363.6.peg.1209"/>
<evidence type="ECO:0000256" key="4">
    <source>
        <dbReference type="ARBA" id="ARBA00023118"/>
    </source>
</evidence>
<keyword evidence="4" id="KW-0051">Antiviral defense</keyword>
<gene>
    <name evidence="6" type="ORF">D271_06155</name>
</gene>
<evidence type="ECO:0000256" key="1">
    <source>
        <dbReference type="ARBA" id="ARBA00022722"/>
    </source>
</evidence>
<sequence>MQQFILTCEKKDQRLNRKIGIFFNAWLMERLPAQLVDMFHQGNENPFSLYVEVGRERVSFVVNVIDDSLASAFRDILFTPTMTSLKFKQLKDIVFKVAERSERHLSQTTLSRIFYQDEANGRFNIQVITPTAFKSQGRYQYLPDLRLFFQSLMRQYNHWFEGQDHIDVELLDEICKRTQIAGYRLHTERYEIHNAFLMGFCGNLVVQCRGTQTLKNYVQMLLIFAEFSGVGAKTSLGMGGIRLRERDEKQSGKKKD</sequence>
<dbReference type="GO" id="GO:0016788">
    <property type="term" value="F:hydrolase activity, acting on ester bonds"/>
    <property type="evidence" value="ECO:0007669"/>
    <property type="project" value="InterPro"/>
</dbReference>
<dbReference type="CDD" id="cd21141">
    <property type="entry name" value="Cas6_III-like"/>
    <property type="match status" value="1"/>
</dbReference>
<evidence type="ECO:0000256" key="2">
    <source>
        <dbReference type="ARBA" id="ARBA00022759"/>
    </source>
</evidence>
<dbReference type="EMBL" id="ANAG01000017">
    <property type="protein sequence ID" value="EKW98569.1"/>
    <property type="molecule type" value="Genomic_DNA"/>
</dbReference>
<dbReference type="Gene3D" id="3.30.70.1900">
    <property type="match status" value="1"/>
</dbReference>
<keyword evidence="7" id="KW-1185">Reference proteome</keyword>
<keyword evidence="1" id="KW-0540">Nuclease</keyword>
<proteinExistence type="predicted"/>
<keyword evidence="2" id="KW-0255">Endonuclease</keyword>
<keyword evidence="3" id="KW-0378">Hydrolase</keyword>
<dbReference type="NCBIfam" id="TIGR01877">
    <property type="entry name" value="cas_cas6"/>
    <property type="match status" value="1"/>
</dbReference>
<name>M5J7A6_9LACO</name>
<evidence type="ECO:0000313" key="7">
    <source>
        <dbReference type="Proteomes" id="UP000011912"/>
    </source>
</evidence>
<dbReference type="AlphaFoldDB" id="M5J7A6"/>
<dbReference type="GO" id="GO:0051607">
    <property type="term" value="P:defense response to virus"/>
    <property type="evidence" value="ECO:0007669"/>
    <property type="project" value="UniProtKB-KW"/>
</dbReference>
<dbReference type="InterPro" id="IPR010156">
    <property type="entry name" value="CRISPR-assoc_prot_Cas6"/>
</dbReference>